<dbReference type="EMBL" id="CM042038">
    <property type="protein sequence ID" value="KAI3733079.1"/>
    <property type="molecule type" value="Genomic_DNA"/>
</dbReference>
<reference evidence="1 2" key="2">
    <citation type="journal article" date="2022" name="Mol. Ecol. Resour.">
        <title>The genomes of chicory, endive, great burdock and yacon provide insights into Asteraceae paleo-polyploidization history and plant inulin production.</title>
        <authorList>
            <person name="Fan W."/>
            <person name="Wang S."/>
            <person name="Wang H."/>
            <person name="Wang A."/>
            <person name="Jiang F."/>
            <person name="Liu H."/>
            <person name="Zhao H."/>
            <person name="Xu D."/>
            <person name="Zhang Y."/>
        </authorList>
    </citation>
    <scope>NUCLEOTIDE SEQUENCE [LARGE SCALE GENOMIC DNA]</scope>
    <source>
        <strain evidence="2">cv. Yunnan</strain>
        <tissue evidence="1">Leaves</tissue>
    </source>
</reference>
<accession>A0ACB9CFL6</accession>
<dbReference type="Proteomes" id="UP001056120">
    <property type="component" value="Linkage Group LG21"/>
</dbReference>
<proteinExistence type="predicted"/>
<name>A0ACB9CFL6_9ASTR</name>
<keyword evidence="2" id="KW-1185">Reference proteome</keyword>
<comment type="caution">
    <text evidence="1">The sequence shown here is derived from an EMBL/GenBank/DDBJ whole genome shotgun (WGS) entry which is preliminary data.</text>
</comment>
<sequence length="450" mass="52481">MSGGFFRGTTADQDTRFSNKHAKLLKSHKFPPELENLVDMTKVKMDVMRPWIAHRVTELLGFEDEVLINFIYGLLEEKVVNGKEIQISLTGFMEKNTGKFMKELWTHLLSAQQNASGVPQQFLDAKEEETRKKQEDMDRITRELKRTKEDGREHDQERVKMDREADDVKAATLEAHSRRRTKFSSKWSADDKGTDERNRSKETARIPRSPHSTDHSLSPSRGIRSRSVSRSSNSRSHSRSRSLSASPKPLRHSVSLERRPRSLSRRSSTPRRVGSRLRSPSPTRRRSPSSARRRLRSPSPPPSRGRSPSPARRRLRSLSPAPSRGRSPSPARRRLRSPAHRRSQSPVWRRSRSPVRRRSRSPLRRRSRSPIRQRSRTPIRRRSRTPIRRRSRSPIRRRSRSPFRRRSPFLFQRRPRFPYRQRSQSTASSSSVHSRSPSPVRGRLPSPMRR</sequence>
<evidence type="ECO:0000313" key="2">
    <source>
        <dbReference type="Proteomes" id="UP001056120"/>
    </source>
</evidence>
<reference evidence="2" key="1">
    <citation type="journal article" date="2022" name="Mol. Ecol. Resour.">
        <title>The genomes of chicory, endive, great burdock and yacon provide insights into Asteraceae palaeo-polyploidization history and plant inulin production.</title>
        <authorList>
            <person name="Fan W."/>
            <person name="Wang S."/>
            <person name="Wang H."/>
            <person name="Wang A."/>
            <person name="Jiang F."/>
            <person name="Liu H."/>
            <person name="Zhao H."/>
            <person name="Xu D."/>
            <person name="Zhang Y."/>
        </authorList>
    </citation>
    <scope>NUCLEOTIDE SEQUENCE [LARGE SCALE GENOMIC DNA]</scope>
    <source>
        <strain evidence="2">cv. Yunnan</strain>
    </source>
</reference>
<evidence type="ECO:0000313" key="1">
    <source>
        <dbReference type="EMBL" id="KAI3733079.1"/>
    </source>
</evidence>
<organism evidence="1 2">
    <name type="scientific">Smallanthus sonchifolius</name>
    <dbReference type="NCBI Taxonomy" id="185202"/>
    <lineage>
        <taxon>Eukaryota</taxon>
        <taxon>Viridiplantae</taxon>
        <taxon>Streptophyta</taxon>
        <taxon>Embryophyta</taxon>
        <taxon>Tracheophyta</taxon>
        <taxon>Spermatophyta</taxon>
        <taxon>Magnoliopsida</taxon>
        <taxon>eudicotyledons</taxon>
        <taxon>Gunneridae</taxon>
        <taxon>Pentapetalae</taxon>
        <taxon>asterids</taxon>
        <taxon>campanulids</taxon>
        <taxon>Asterales</taxon>
        <taxon>Asteraceae</taxon>
        <taxon>Asteroideae</taxon>
        <taxon>Heliantheae alliance</taxon>
        <taxon>Millerieae</taxon>
        <taxon>Smallanthus</taxon>
    </lineage>
</organism>
<gene>
    <name evidence="1" type="ORF">L1987_64296</name>
</gene>
<protein>
    <submittedName>
        <fullName evidence="1">Uncharacterized protein</fullName>
    </submittedName>
</protein>